<dbReference type="InterPro" id="IPR007627">
    <property type="entry name" value="RNA_pol_sigma70_r2"/>
</dbReference>
<organism evidence="7 8">
    <name type="scientific">Candidatus Desulfosporosinus infrequens</name>
    <dbReference type="NCBI Taxonomy" id="2043169"/>
    <lineage>
        <taxon>Bacteria</taxon>
        <taxon>Bacillati</taxon>
        <taxon>Bacillota</taxon>
        <taxon>Clostridia</taxon>
        <taxon>Eubacteriales</taxon>
        <taxon>Desulfitobacteriaceae</taxon>
        <taxon>Desulfosporosinus</taxon>
    </lineage>
</organism>
<dbReference type="SUPFAM" id="SSF88659">
    <property type="entry name" value="Sigma3 and sigma4 domains of RNA polymerase sigma factors"/>
    <property type="match status" value="1"/>
</dbReference>
<dbReference type="GO" id="GO:0006352">
    <property type="term" value="P:DNA-templated transcription initiation"/>
    <property type="evidence" value="ECO:0007669"/>
    <property type="project" value="InterPro"/>
</dbReference>
<dbReference type="InterPro" id="IPR039425">
    <property type="entry name" value="RNA_pol_sigma-70-like"/>
</dbReference>
<sequence length="162" mass="18973">MNVYITAVYTLCSSILGGAGTTEDIEECTSDVFYMAWKSVDKYDTHRAKLRTWVLMIAKYVALERRRTLMLKVNNLPFNEEIITLKIQETMFSTIEARETLQSALNTLTVQERELIYRRYFLDESIKDLVNCYGLSRQSIDNRLWRAKKSLKDFFKTRNEGG</sequence>
<dbReference type="SUPFAM" id="SSF88946">
    <property type="entry name" value="Sigma2 domain of RNA polymerase sigma factors"/>
    <property type="match status" value="1"/>
</dbReference>
<keyword evidence="2" id="KW-0805">Transcription regulation</keyword>
<dbReference type="PANTHER" id="PTHR43133">
    <property type="entry name" value="RNA POLYMERASE ECF-TYPE SIGMA FACTO"/>
    <property type="match status" value="1"/>
</dbReference>
<evidence type="ECO:0000256" key="5">
    <source>
        <dbReference type="ARBA" id="ARBA00023163"/>
    </source>
</evidence>
<dbReference type="Gene3D" id="1.10.10.10">
    <property type="entry name" value="Winged helix-like DNA-binding domain superfamily/Winged helix DNA-binding domain"/>
    <property type="match status" value="1"/>
</dbReference>
<dbReference type="Gene3D" id="1.10.1740.10">
    <property type="match status" value="1"/>
</dbReference>
<evidence type="ECO:0000256" key="3">
    <source>
        <dbReference type="ARBA" id="ARBA00023082"/>
    </source>
</evidence>
<comment type="similarity">
    <text evidence="1">Belongs to the sigma-70 factor family. ECF subfamily.</text>
</comment>
<dbReference type="InterPro" id="IPR013325">
    <property type="entry name" value="RNA_pol_sigma_r2"/>
</dbReference>
<keyword evidence="3" id="KW-0731">Sigma factor</keyword>
<keyword evidence="4" id="KW-0238">DNA-binding</keyword>
<keyword evidence="5" id="KW-0804">Transcription</keyword>
<evidence type="ECO:0000256" key="4">
    <source>
        <dbReference type="ARBA" id="ARBA00023125"/>
    </source>
</evidence>
<dbReference type="NCBIfam" id="TIGR02937">
    <property type="entry name" value="sigma70-ECF"/>
    <property type="match status" value="1"/>
</dbReference>
<evidence type="ECO:0000256" key="1">
    <source>
        <dbReference type="ARBA" id="ARBA00010641"/>
    </source>
</evidence>
<dbReference type="InterPro" id="IPR036388">
    <property type="entry name" value="WH-like_DNA-bd_sf"/>
</dbReference>
<reference evidence="8" key="1">
    <citation type="submission" date="2018-02" db="EMBL/GenBank/DDBJ databases">
        <authorList>
            <person name="Hausmann B."/>
        </authorList>
    </citation>
    <scope>NUCLEOTIDE SEQUENCE [LARGE SCALE GENOMIC DNA]</scope>
    <source>
        <strain evidence="8">Peat soil MAG SbF1</strain>
    </source>
</reference>
<accession>A0A2U3LCE5</accession>
<dbReference type="Pfam" id="PF04542">
    <property type="entry name" value="Sigma70_r2"/>
    <property type="match status" value="1"/>
</dbReference>
<dbReference type="PANTHER" id="PTHR43133:SF8">
    <property type="entry name" value="RNA POLYMERASE SIGMA FACTOR HI_1459-RELATED"/>
    <property type="match status" value="1"/>
</dbReference>
<dbReference type="Proteomes" id="UP000238916">
    <property type="component" value="Unassembled WGS sequence"/>
</dbReference>
<dbReference type="InterPro" id="IPR013324">
    <property type="entry name" value="RNA_pol_sigma_r3/r4-like"/>
</dbReference>
<dbReference type="EMBL" id="OMOF01000397">
    <property type="protein sequence ID" value="SPF49587.1"/>
    <property type="molecule type" value="Genomic_DNA"/>
</dbReference>
<dbReference type="InterPro" id="IPR014284">
    <property type="entry name" value="RNA_pol_sigma-70_dom"/>
</dbReference>
<dbReference type="GO" id="GO:0003677">
    <property type="term" value="F:DNA binding"/>
    <property type="evidence" value="ECO:0007669"/>
    <property type="project" value="UniProtKB-KW"/>
</dbReference>
<name>A0A2U3LCE5_9FIRM</name>
<proteinExistence type="inferred from homology"/>
<dbReference type="GO" id="GO:0016987">
    <property type="term" value="F:sigma factor activity"/>
    <property type="evidence" value="ECO:0007669"/>
    <property type="project" value="UniProtKB-KW"/>
</dbReference>
<gene>
    <name evidence="7" type="ORF">SBF1_4560001</name>
</gene>
<evidence type="ECO:0000259" key="6">
    <source>
        <dbReference type="Pfam" id="PF04542"/>
    </source>
</evidence>
<protein>
    <recommendedName>
        <fullName evidence="6">RNA polymerase sigma-70 region 2 domain-containing protein</fullName>
    </recommendedName>
</protein>
<feature type="domain" description="RNA polymerase sigma-70 region 2" evidence="6">
    <location>
        <begin position="6"/>
        <end position="68"/>
    </location>
</feature>
<evidence type="ECO:0000256" key="2">
    <source>
        <dbReference type="ARBA" id="ARBA00023015"/>
    </source>
</evidence>
<dbReference type="AlphaFoldDB" id="A0A2U3LCE5"/>
<evidence type="ECO:0000313" key="8">
    <source>
        <dbReference type="Proteomes" id="UP000238916"/>
    </source>
</evidence>
<evidence type="ECO:0000313" key="7">
    <source>
        <dbReference type="EMBL" id="SPF49587.1"/>
    </source>
</evidence>